<dbReference type="Gene3D" id="2.170.130.10">
    <property type="entry name" value="TonB-dependent receptor, plug domain"/>
    <property type="match status" value="1"/>
</dbReference>
<dbReference type="Gene3D" id="2.40.170.20">
    <property type="entry name" value="TonB-dependent receptor, beta-barrel domain"/>
    <property type="match status" value="1"/>
</dbReference>
<dbReference type="Pfam" id="PF00593">
    <property type="entry name" value="TonB_dep_Rec_b-barrel"/>
    <property type="match status" value="1"/>
</dbReference>
<evidence type="ECO:0000313" key="15">
    <source>
        <dbReference type="Proteomes" id="UP000484164"/>
    </source>
</evidence>
<feature type="domain" description="TonB-dependent receptor-like beta-barrel" evidence="12">
    <location>
        <begin position="290"/>
        <end position="724"/>
    </location>
</feature>
<dbReference type="Pfam" id="PF07715">
    <property type="entry name" value="Plug"/>
    <property type="match status" value="1"/>
</dbReference>
<keyword evidence="7 10" id="KW-0472">Membrane</keyword>
<name>A0A6L3ZEH1_9FLAO</name>
<dbReference type="SUPFAM" id="SSF49464">
    <property type="entry name" value="Carboxypeptidase regulatory domain-like"/>
    <property type="match status" value="1"/>
</dbReference>
<evidence type="ECO:0000256" key="3">
    <source>
        <dbReference type="ARBA" id="ARBA00022452"/>
    </source>
</evidence>
<keyword evidence="6 11" id="KW-0798">TonB box</keyword>
<evidence type="ECO:0000259" key="12">
    <source>
        <dbReference type="Pfam" id="PF00593"/>
    </source>
</evidence>
<dbReference type="PANTHER" id="PTHR30069:SF29">
    <property type="entry name" value="HEMOGLOBIN AND HEMOGLOBIN-HAPTOGLOBIN-BINDING PROTEIN 1-RELATED"/>
    <property type="match status" value="1"/>
</dbReference>
<keyword evidence="9 10" id="KW-0998">Cell outer membrane</keyword>
<dbReference type="InterPro" id="IPR008969">
    <property type="entry name" value="CarboxyPept-like_regulatory"/>
</dbReference>
<dbReference type="InterPro" id="IPR000531">
    <property type="entry name" value="Beta-barrel_TonB"/>
</dbReference>
<evidence type="ECO:0000256" key="4">
    <source>
        <dbReference type="ARBA" id="ARBA00022692"/>
    </source>
</evidence>
<dbReference type="Proteomes" id="UP000484164">
    <property type="component" value="Unassembled WGS sequence"/>
</dbReference>
<evidence type="ECO:0000256" key="9">
    <source>
        <dbReference type="ARBA" id="ARBA00023237"/>
    </source>
</evidence>
<keyword evidence="15" id="KW-1185">Reference proteome</keyword>
<organism evidence="14 15">
    <name type="scientific">Phaeocystidibacter marisrubri</name>
    <dbReference type="NCBI Taxonomy" id="1577780"/>
    <lineage>
        <taxon>Bacteria</taxon>
        <taxon>Pseudomonadati</taxon>
        <taxon>Bacteroidota</taxon>
        <taxon>Flavobacteriia</taxon>
        <taxon>Flavobacteriales</taxon>
        <taxon>Phaeocystidibacteraceae</taxon>
        <taxon>Phaeocystidibacter</taxon>
    </lineage>
</organism>
<dbReference type="InterPro" id="IPR037066">
    <property type="entry name" value="Plug_dom_sf"/>
</dbReference>
<evidence type="ECO:0000256" key="8">
    <source>
        <dbReference type="ARBA" id="ARBA00023170"/>
    </source>
</evidence>
<sequence>MKQFFAVCVALSTSVLGYAQSFEGQVVDKLGNPVPNVLISQDNSVIGQTDANGTFSMNCPSGSIVFSSIGFAKTELSYVNCDEKMIVELQNSEVIQVVDVFGRYADPQIDLPQQQNRSVVTRADLQEQTGLFLEESMNRTPGVRVEKRTMAGGQRVTIRGYGNTERFNGYGYRAYLNGIPVTNAEGVTTLDDIDPSLLQNITVIKGPAGTRYGNGIAGAVLMESLQPAKSGTRVSQEGLVGSYGLWRTNTRFENRDENSSIILNYGHQNYDSYRIHSASKKDFLSLYGNVNYAANRSMSYYFGYANSQDQLAGQLDSTQFYNRENIGEDRYLGNDGRVYYEGYRAGLSHAVQFGSWSNNTSVFFSNIDLEQAYAVGLNRKNTTGAGARTVFDWANSDGYLVGSVGAELQFNSAYGKTYRYMDHVILGVNSDIEFDGANAMTFTEWTYQFAPKWSITGGLSYTSVKYDITDRLTYVSGHVDGSGNLTFPSQLSPRLSLLKEVSNALSFQLSYSRGFSAPTSSHIVIGQTGEVNTSLIPEMADQVEFHGFGSTVDNRLRYDLNVYALMIRDKITTEAIADSTGSVIYTRSTNAGGQNNFGVELALDYAIIRGSSSLVKNLNLSANYSYSNHTYDGFMSDANNNSATEDYSGNAVSGVPPHLANIMLTGEFAGGFYANIGWQYVDEMPITFDNKHFAPSFNLLNAKVGYKIELGRFALDAFVGGQNLTNDLYYTMIVLNQSFSGPSSPKVYLPGVTSSSFYSGLKLSYKL</sequence>
<comment type="subcellular location">
    <subcellularLocation>
        <location evidence="1 10">Cell outer membrane</location>
        <topology evidence="1 10">Multi-pass membrane protein</topology>
    </subcellularLocation>
</comment>
<accession>A0A6L3ZEH1</accession>
<reference evidence="14 15" key="1">
    <citation type="submission" date="2019-10" db="EMBL/GenBank/DDBJ databases">
        <title>Genome sequence of Phaeocystidibacter marisrubri JCM30614 (type strain).</title>
        <authorList>
            <person name="Bowman J.P."/>
        </authorList>
    </citation>
    <scope>NUCLEOTIDE SEQUENCE [LARGE SCALE GENOMIC DNA]</scope>
    <source>
        <strain evidence="14 15">JCM 30614</strain>
    </source>
</reference>
<evidence type="ECO:0000313" key="14">
    <source>
        <dbReference type="EMBL" id="KAB2815857.1"/>
    </source>
</evidence>
<dbReference type="AlphaFoldDB" id="A0A6L3ZEH1"/>
<evidence type="ECO:0000256" key="1">
    <source>
        <dbReference type="ARBA" id="ARBA00004571"/>
    </source>
</evidence>
<dbReference type="GO" id="GO:0009279">
    <property type="term" value="C:cell outer membrane"/>
    <property type="evidence" value="ECO:0007669"/>
    <property type="project" value="UniProtKB-SubCell"/>
</dbReference>
<keyword evidence="5" id="KW-0732">Signal</keyword>
<evidence type="ECO:0000256" key="2">
    <source>
        <dbReference type="ARBA" id="ARBA00022448"/>
    </source>
</evidence>
<gene>
    <name evidence="14" type="ORF">F8C82_09165</name>
</gene>
<dbReference type="RefSeq" id="WP_151693286.1">
    <property type="nucleotide sequence ID" value="NZ_BMGX01000001.1"/>
</dbReference>
<evidence type="ECO:0000259" key="13">
    <source>
        <dbReference type="Pfam" id="PF07715"/>
    </source>
</evidence>
<feature type="domain" description="TonB-dependent receptor plug" evidence="13">
    <location>
        <begin position="114"/>
        <end position="219"/>
    </location>
</feature>
<keyword evidence="2 10" id="KW-0813">Transport</keyword>
<keyword evidence="4 10" id="KW-0812">Transmembrane</keyword>
<dbReference type="GO" id="GO:0015344">
    <property type="term" value="F:siderophore uptake transmembrane transporter activity"/>
    <property type="evidence" value="ECO:0007669"/>
    <property type="project" value="TreeGrafter"/>
</dbReference>
<dbReference type="InterPro" id="IPR039426">
    <property type="entry name" value="TonB-dep_rcpt-like"/>
</dbReference>
<proteinExistence type="inferred from homology"/>
<evidence type="ECO:0000256" key="7">
    <source>
        <dbReference type="ARBA" id="ARBA00023136"/>
    </source>
</evidence>
<evidence type="ECO:0000256" key="6">
    <source>
        <dbReference type="ARBA" id="ARBA00023077"/>
    </source>
</evidence>
<dbReference type="InterPro" id="IPR036942">
    <property type="entry name" value="Beta-barrel_TonB_sf"/>
</dbReference>
<dbReference type="OrthoDB" id="9782587at2"/>
<comment type="similarity">
    <text evidence="10 11">Belongs to the TonB-dependent receptor family.</text>
</comment>
<evidence type="ECO:0000256" key="11">
    <source>
        <dbReference type="RuleBase" id="RU003357"/>
    </source>
</evidence>
<dbReference type="PANTHER" id="PTHR30069">
    <property type="entry name" value="TONB-DEPENDENT OUTER MEMBRANE RECEPTOR"/>
    <property type="match status" value="1"/>
</dbReference>
<comment type="caution">
    <text evidence="14">The sequence shown here is derived from an EMBL/GenBank/DDBJ whole genome shotgun (WGS) entry which is preliminary data.</text>
</comment>
<keyword evidence="3 10" id="KW-1134">Transmembrane beta strand</keyword>
<evidence type="ECO:0000256" key="5">
    <source>
        <dbReference type="ARBA" id="ARBA00022729"/>
    </source>
</evidence>
<dbReference type="PROSITE" id="PS52016">
    <property type="entry name" value="TONB_DEPENDENT_REC_3"/>
    <property type="match status" value="1"/>
</dbReference>
<dbReference type="EMBL" id="WBVQ01000002">
    <property type="protein sequence ID" value="KAB2815857.1"/>
    <property type="molecule type" value="Genomic_DNA"/>
</dbReference>
<dbReference type="GO" id="GO:0044718">
    <property type="term" value="P:siderophore transmembrane transport"/>
    <property type="evidence" value="ECO:0007669"/>
    <property type="project" value="TreeGrafter"/>
</dbReference>
<keyword evidence="8 14" id="KW-0675">Receptor</keyword>
<dbReference type="InterPro" id="IPR012910">
    <property type="entry name" value="Plug_dom"/>
</dbReference>
<dbReference type="SUPFAM" id="SSF56935">
    <property type="entry name" value="Porins"/>
    <property type="match status" value="1"/>
</dbReference>
<evidence type="ECO:0000256" key="10">
    <source>
        <dbReference type="PROSITE-ProRule" id="PRU01360"/>
    </source>
</evidence>
<protein>
    <submittedName>
        <fullName evidence="14">TonB-dependent receptor</fullName>
    </submittedName>
</protein>